<dbReference type="GO" id="GO:0000160">
    <property type="term" value="P:phosphorelay signal transduction system"/>
    <property type="evidence" value="ECO:0007669"/>
    <property type="project" value="InterPro"/>
</dbReference>
<dbReference type="EMBL" id="CP001743">
    <property type="protein sequence ID" value="ADD28022.1"/>
    <property type="molecule type" value="Genomic_DNA"/>
</dbReference>
<dbReference type="AlphaFoldDB" id="D3PRD9"/>
<reference evidence="5 7" key="3">
    <citation type="submission" date="2013-04" db="EMBL/GenBank/DDBJ databases">
        <authorList>
            <person name="Chin J."/>
            <person name="Alexander D.H."/>
            <person name="Marks P."/>
            <person name="Korlach J."/>
            <person name="Clum A."/>
            <person name="Copeland A."/>
        </authorList>
    </citation>
    <scope>NUCLEOTIDE SEQUENCE [LARGE SCALE GENOMIC DNA]</scope>
    <source>
        <strain evidence="7">ATCC 35948 / DSM 1279 / VKM B-1258 / 21</strain>
        <strain evidence="5">DSM 1279</strain>
    </source>
</reference>
<evidence type="ECO:0000313" key="5">
    <source>
        <dbReference type="EMBL" id="AGK04492.1"/>
    </source>
</evidence>
<dbReference type="PATRIC" id="fig|504728.9.peg.1228"/>
<dbReference type="eggNOG" id="COG0745">
    <property type="taxonomic scope" value="Bacteria"/>
</dbReference>
<dbReference type="PANTHER" id="PTHR44591">
    <property type="entry name" value="STRESS RESPONSE REGULATOR PROTEIN 1"/>
    <property type="match status" value="1"/>
</dbReference>
<dbReference type="InterPro" id="IPR011006">
    <property type="entry name" value="CheY-like_superfamily"/>
</dbReference>
<name>D3PRD9_MEIRD</name>
<dbReference type="OrthoDB" id="129181at2"/>
<feature type="domain" description="Response regulatory" evidence="3">
    <location>
        <begin position="3"/>
        <end position="118"/>
    </location>
</feature>
<proteinExistence type="predicted"/>
<accession>D3PRD9</accession>
<dbReference type="KEGG" id="mrb:Mrub_1260"/>
<gene>
    <name evidence="4" type="ordered locus">Mrub_1260</name>
    <name evidence="5" type="ORF">K649_05960</name>
</gene>
<dbReference type="SUPFAM" id="SSF52172">
    <property type="entry name" value="CheY-like"/>
    <property type="match status" value="1"/>
</dbReference>
<dbReference type="KEGG" id="mre:K649_05960"/>
<reference evidence="5" key="2">
    <citation type="submission" date="2013-04" db="EMBL/GenBank/DDBJ databases">
        <title>Non-Hybrid, Finished Microbial Genome Assemblies from Long-Read SMRT Sequencing Data.</title>
        <authorList>
            <person name="Klammer A."/>
            <person name="Drake J."/>
            <person name="Heiner C."/>
            <person name="Clum A."/>
            <person name="Copeland A."/>
            <person name="Huddleston J."/>
            <person name="Eichler E."/>
            <person name="Turner S.W."/>
        </authorList>
    </citation>
    <scope>NUCLEOTIDE SEQUENCE</scope>
    <source>
        <strain evidence="5">DSM 1279</strain>
    </source>
</reference>
<feature type="modified residue" description="4-aspartylphosphate" evidence="2">
    <location>
        <position position="54"/>
    </location>
</feature>
<evidence type="ECO:0000256" key="1">
    <source>
        <dbReference type="ARBA" id="ARBA00022553"/>
    </source>
</evidence>
<dbReference type="PROSITE" id="PS50110">
    <property type="entry name" value="RESPONSE_REGULATORY"/>
    <property type="match status" value="1"/>
</dbReference>
<dbReference type="Proteomes" id="UP000013026">
    <property type="component" value="Chromosome"/>
</dbReference>
<dbReference type="EMBL" id="CP005385">
    <property type="protein sequence ID" value="AGK04492.1"/>
    <property type="molecule type" value="Genomic_DNA"/>
</dbReference>
<dbReference type="InterPro" id="IPR001789">
    <property type="entry name" value="Sig_transdc_resp-reg_receiver"/>
</dbReference>
<dbReference type="SUPFAM" id="SSF103196">
    <property type="entry name" value="Roadblock/LC7 domain"/>
    <property type="match status" value="1"/>
</dbReference>
<dbReference type="PANTHER" id="PTHR44591:SF19">
    <property type="entry name" value="TWO-COMPONENT RESPONSE REGULATOR-RELATED"/>
    <property type="match status" value="1"/>
</dbReference>
<keyword evidence="6" id="KW-1185">Reference proteome</keyword>
<keyword evidence="1 2" id="KW-0597">Phosphoprotein</keyword>
<evidence type="ECO:0000313" key="6">
    <source>
        <dbReference type="Proteomes" id="UP000006655"/>
    </source>
</evidence>
<protein>
    <submittedName>
        <fullName evidence="5">Response regulator receiver protein</fullName>
    </submittedName>
</protein>
<dbReference type="InterPro" id="IPR050595">
    <property type="entry name" value="Bact_response_regulator"/>
</dbReference>
<dbReference type="SMART" id="SM00448">
    <property type="entry name" value="REC"/>
    <property type="match status" value="1"/>
</dbReference>
<dbReference type="Pfam" id="PF00072">
    <property type="entry name" value="Response_reg"/>
    <property type="match status" value="1"/>
</dbReference>
<dbReference type="STRING" id="504728.K649_05960"/>
<dbReference type="RefSeq" id="WP_013013541.1">
    <property type="nucleotide sequence ID" value="NC_013946.1"/>
</dbReference>
<dbReference type="Proteomes" id="UP000006655">
    <property type="component" value="Chromosome"/>
</dbReference>
<organism evidence="5 7">
    <name type="scientific">Meiothermus ruber (strain ATCC 35948 / DSM 1279 / VKM B-1258 / 21)</name>
    <name type="common">Thermus ruber</name>
    <dbReference type="NCBI Taxonomy" id="504728"/>
    <lineage>
        <taxon>Bacteria</taxon>
        <taxon>Thermotogati</taxon>
        <taxon>Deinococcota</taxon>
        <taxon>Deinococci</taxon>
        <taxon>Thermales</taxon>
        <taxon>Thermaceae</taxon>
        <taxon>Meiothermus</taxon>
    </lineage>
</organism>
<evidence type="ECO:0000256" key="2">
    <source>
        <dbReference type="PROSITE-ProRule" id="PRU00169"/>
    </source>
</evidence>
<evidence type="ECO:0000259" key="3">
    <source>
        <dbReference type="PROSITE" id="PS50110"/>
    </source>
</evidence>
<dbReference type="Gene3D" id="3.40.50.2300">
    <property type="match status" value="1"/>
</dbReference>
<reference evidence="4 6" key="1">
    <citation type="journal article" date="2010" name="Stand. Genomic Sci.">
        <title>Complete genome sequence of Meiothermus ruber type strain (21).</title>
        <authorList>
            <person name="Tindall B.J."/>
            <person name="Sikorski J."/>
            <person name="Lucas S."/>
            <person name="Goltsman E."/>
            <person name="Copeland A."/>
            <person name="Glavina Del Rio T."/>
            <person name="Nolan M."/>
            <person name="Tice H."/>
            <person name="Cheng J.F."/>
            <person name="Han C."/>
            <person name="Pitluck S."/>
            <person name="Liolios K."/>
            <person name="Ivanova N."/>
            <person name="Mavromatis K."/>
            <person name="Ovchinnikova G."/>
            <person name="Pati A."/>
            <person name="Fahnrich R."/>
            <person name="Goodwin L."/>
            <person name="Chen A."/>
            <person name="Palaniappan K."/>
            <person name="Land M."/>
            <person name="Hauser L."/>
            <person name="Chang Y.J."/>
            <person name="Jeffries C.D."/>
            <person name="Rohde M."/>
            <person name="Goker M."/>
            <person name="Woyke T."/>
            <person name="Bristow J."/>
            <person name="Eisen J.A."/>
            <person name="Markowitz V."/>
            <person name="Hugenholtz P."/>
            <person name="Kyrpides N.C."/>
            <person name="Klenk H.P."/>
            <person name="Lapidus A."/>
        </authorList>
    </citation>
    <scope>NUCLEOTIDE SEQUENCE [LARGE SCALE GENOMIC DNA]</scope>
    <source>
        <strain evidence="6">ATCC 35948 / DSM 1279 / VKM B-1258 / 21</strain>
        <strain evidence="4">DSM 1279</strain>
    </source>
</reference>
<sequence>MRRVLIVDDEPLFLRSLAEGLQPYCKEFQVLTATDGSEAVRILEEGNVSLLISDLRMPGTDGLALVAYAASAFPQIPIVVMTAFGSEAMGRSLQGIVYAYLEKPFRLPQLLETIRQALAGEHVNGIGTSALSRFLQLIELERKVCDVWVTARGKVGVLRCFAGALIGAEAGALQGEAAALEILSWQDVRIEVRQAQPGAPGKPIPLTQLLLKAARYKGKTQSVEFPLEACLEIEGVRAACLLTPKGELLAGTGELTQVVAGFGSSLALACQVAQQLAGAEVEELTLCSSGWALLVRPLKKPTALLGLLLEGPERLALARLQLGGILKPPQG</sequence>
<evidence type="ECO:0000313" key="7">
    <source>
        <dbReference type="Proteomes" id="UP000013026"/>
    </source>
</evidence>
<evidence type="ECO:0000313" key="4">
    <source>
        <dbReference type="EMBL" id="ADD28022.1"/>
    </source>
</evidence>